<dbReference type="CDD" id="cd08414">
    <property type="entry name" value="PBP2_LTTR_aromatics_like"/>
    <property type="match status" value="1"/>
</dbReference>
<proteinExistence type="inferred from homology"/>
<gene>
    <name evidence="6" type="ORF">I6U48_26475</name>
</gene>
<name>A0A949U2V7_9CLOT</name>
<feature type="domain" description="HTH lysR-type" evidence="5">
    <location>
        <begin position="1"/>
        <end position="58"/>
    </location>
</feature>
<evidence type="ECO:0000313" key="7">
    <source>
        <dbReference type="Proteomes" id="UP000694308"/>
    </source>
</evidence>
<protein>
    <submittedName>
        <fullName evidence="6">LysR family transcriptional regulator</fullName>
    </submittedName>
</protein>
<dbReference type="EMBL" id="JAEEGC010000177">
    <property type="protein sequence ID" value="MBV7276430.1"/>
    <property type="molecule type" value="Genomic_DNA"/>
</dbReference>
<evidence type="ECO:0000313" key="6">
    <source>
        <dbReference type="EMBL" id="MBV7276430.1"/>
    </source>
</evidence>
<keyword evidence="7" id="KW-1185">Reference proteome</keyword>
<evidence type="ECO:0000259" key="5">
    <source>
        <dbReference type="PROSITE" id="PS50931"/>
    </source>
</evidence>
<evidence type="ECO:0000256" key="1">
    <source>
        <dbReference type="ARBA" id="ARBA00009437"/>
    </source>
</evidence>
<accession>A0A949U2V7</accession>
<evidence type="ECO:0000256" key="2">
    <source>
        <dbReference type="ARBA" id="ARBA00023015"/>
    </source>
</evidence>
<dbReference type="GO" id="GO:0003677">
    <property type="term" value="F:DNA binding"/>
    <property type="evidence" value="ECO:0007669"/>
    <property type="project" value="UniProtKB-KW"/>
</dbReference>
<dbReference type="InterPro" id="IPR005119">
    <property type="entry name" value="LysR_subst-bd"/>
</dbReference>
<keyword evidence="4" id="KW-0804">Transcription</keyword>
<dbReference type="PANTHER" id="PTHR30346">
    <property type="entry name" value="TRANSCRIPTIONAL DUAL REGULATOR HCAR-RELATED"/>
    <property type="match status" value="1"/>
</dbReference>
<reference evidence="6" key="1">
    <citation type="submission" date="2020-12" db="EMBL/GenBank/DDBJ databases">
        <title>Clostridium thailandense sp. nov., a novel acetogenic bacterium isolated from peat land soil in Thailand.</title>
        <authorList>
            <person name="Chaikitkaew S."/>
            <person name="Birkeland N.K."/>
        </authorList>
    </citation>
    <scope>NUCLEOTIDE SEQUENCE</scope>
    <source>
        <strain evidence="6">PL3</strain>
    </source>
</reference>
<dbReference type="FunFam" id="1.10.10.10:FF:000001">
    <property type="entry name" value="LysR family transcriptional regulator"/>
    <property type="match status" value="1"/>
</dbReference>
<dbReference type="RefSeq" id="WP_218323509.1">
    <property type="nucleotide sequence ID" value="NZ_JAEEGC010000177.1"/>
</dbReference>
<dbReference type="GO" id="GO:0032993">
    <property type="term" value="C:protein-DNA complex"/>
    <property type="evidence" value="ECO:0007669"/>
    <property type="project" value="TreeGrafter"/>
</dbReference>
<dbReference type="PROSITE" id="PS50931">
    <property type="entry name" value="HTH_LYSR"/>
    <property type="match status" value="1"/>
</dbReference>
<evidence type="ECO:0000256" key="4">
    <source>
        <dbReference type="ARBA" id="ARBA00023163"/>
    </source>
</evidence>
<comment type="caution">
    <text evidence="6">The sequence shown here is derived from an EMBL/GenBank/DDBJ whole genome shotgun (WGS) entry which is preliminary data.</text>
</comment>
<dbReference type="Proteomes" id="UP000694308">
    <property type="component" value="Unassembled WGS sequence"/>
</dbReference>
<evidence type="ECO:0000256" key="3">
    <source>
        <dbReference type="ARBA" id="ARBA00023125"/>
    </source>
</evidence>
<dbReference type="AlphaFoldDB" id="A0A949U2V7"/>
<dbReference type="PANTHER" id="PTHR30346:SF0">
    <property type="entry name" value="HCA OPERON TRANSCRIPTIONAL ACTIVATOR HCAR"/>
    <property type="match status" value="1"/>
</dbReference>
<dbReference type="InterPro" id="IPR000847">
    <property type="entry name" value="LysR_HTH_N"/>
</dbReference>
<keyword evidence="3" id="KW-0238">DNA-binding</keyword>
<dbReference type="GO" id="GO:0003700">
    <property type="term" value="F:DNA-binding transcription factor activity"/>
    <property type="evidence" value="ECO:0007669"/>
    <property type="project" value="InterPro"/>
</dbReference>
<dbReference type="Pfam" id="PF03466">
    <property type="entry name" value="LysR_substrate"/>
    <property type="match status" value="1"/>
</dbReference>
<organism evidence="6 7">
    <name type="scientific">Clostridium thailandense</name>
    <dbReference type="NCBI Taxonomy" id="2794346"/>
    <lineage>
        <taxon>Bacteria</taxon>
        <taxon>Bacillati</taxon>
        <taxon>Bacillota</taxon>
        <taxon>Clostridia</taxon>
        <taxon>Eubacteriales</taxon>
        <taxon>Clostridiaceae</taxon>
        <taxon>Clostridium</taxon>
    </lineage>
</organism>
<keyword evidence="2" id="KW-0805">Transcription regulation</keyword>
<dbReference type="Pfam" id="PF00126">
    <property type="entry name" value="HTH_1"/>
    <property type="match status" value="1"/>
</dbReference>
<comment type="similarity">
    <text evidence="1">Belongs to the LysR transcriptional regulatory family.</text>
</comment>
<sequence>MNVNQFECFVSLAQYLNFTKASRAMHITQPAFSRYISNLEDELGIILFYRNKRSVELTEAGKVFLEEVKKMLHHLNNGIINAKQVQNRKSQTLKVGFIGPFASYFLPKLLTNIRNTHPNVGLKISEYSHSNLIESIRNNEVDVAFTASFQLESIADITWKTIYEDCYNVVLHREHPLACNDTVNLKDLSREPCIFMNSKEWSQGYKRVENICLKHGFSPIVVSEEQYITSVMTLVECRVGYAILPKVFQILASPELRFIKIEKFNEVSEEVIAWKKNNSNPCIPIFIDEVEKMIPYIRQVYDNLP</sequence>